<keyword evidence="1" id="KW-0732">Signal</keyword>
<evidence type="ECO:0000256" key="1">
    <source>
        <dbReference type="SAM" id="SignalP"/>
    </source>
</evidence>
<feature type="disulfide bond" evidence="4">
    <location>
        <begin position="772"/>
        <end position="824"/>
    </location>
</feature>
<dbReference type="AlphaFoldDB" id="Q6MJN8"/>
<feature type="chain" id="PRO_5004278254" evidence="1">
    <location>
        <begin position="25"/>
        <end position="843"/>
    </location>
</feature>
<reference evidence="4" key="2">
    <citation type="journal article" date="2024" name="Nat. Microbiol.">
        <title>Bdellovibrio bacteriovorus uses chimeric fibre proteins to recognize and invade a broad range of bacterial hosts.</title>
        <authorList>
            <person name="Caulton S.G."/>
            <person name="Lambert C."/>
            <person name="Tyson J."/>
            <person name="Radford P."/>
            <person name="Al-Bayati A."/>
            <person name="Greenwood S."/>
            <person name="Banks E.J."/>
            <person name="Clark C."/>
            <person name="Clark C."/>
            <person name="Till R."/>
            <person name="Pires E."/>
            <person name="Sockett R.E."/>
            <person name="Lovering A.L."/>
        </authorList>
    </citation>
    <scope>X-RAY CRYSTALLOGRAPHY (1.84 ANGSTROMS) OF 691-843</scope>
    <scope>DISULFIDE BONDS</scope>
</reference>
<gene>
    <name evidence="2" type="ordered locus">Bd2734</name>
</gene>
<evidence type="ECO:0007829" key="4">
    <source>
        <dbReference type="PDB" id="8OKW"/>
    </source>
</evidence>
<organism evidence="2 3">
    <name type="scientific">Bdellovibrio bacteriovorus (strain ATCC 15356 / DSM 50701 / NCIMB 9529 / HD100)</name>
    <dbReference type="NCBI Taxonomy" id="264462"/>
    <lineage>
        <taxon>Bacteria</taxon>
        <taxon>Pseudomonadati</taxon>
        <taxon>Bdellovibrionota</taxon>
        <taxon>Bdellovibrionia</taxon>
        <taxon>Bdellovibrionales</taxon>
        <taxon>Pseudobdellovibrionaceae</taxon>
        <taxon>Bdellovibrio</taxon>
    </lineage>
</organism>
<dbReference type="eggNOG" id="COG2911">
    <property type="taxonomic scope" value="Bacteria"/>
</dbReference>
<dbReference type="PDB" id="8OKW">
    <property type="method" value="X-ray"/>
    <property type="resolution" value="1.84 A"/>
    <property type="chains" value="A/B/C=691-843"/>
</dbReference>
<evidence type="ECO:0000313" key="2">
    <source>
        <dbReference type="EMBL" id="CAE80522.1"/>
    </source>
</evidence>
<keyword evidence="3" id="KW-1185">Reference proteome</keyword>
<feature type="signal peptide" evidence="1">
    <location>
        <begin position="1"/>
        <end position="24"/>
    </location>
</feature>
<keyword evidence="4" id="KW-0002">3D-structure</keyword>
<feature type="disulfide bond" evidence="4">
    <location>
        <begin position="706"/>
        <end position="724"/>
    </location>
</feature>
<sequence length="843" mass="85174">MRNVMGKQLLAILTFSISVTGAWASGPKGIQISGRILDVASELPLNAGSVDFTVKVLSPDNCLLYEEQHLNKDLSASDGSFALTIGAGTAAMNVYATAGQEQTRENILKVFSNDSAVANGLTSQHQGAESTVCSGSYTPAAGDIRKVKIVFDTGTGGPRAILPYHQIGTVPYAMVAQEAAKARDADKLGGVSAASYAKIADLATEVPNNENDPTVQAFAKSALPTCAAGEVLKSNGTSFSCVTDTGGAVPVATAASTGVVQVGSGLSVNGAGVLSVGSLPISQIAGLQTALDDRLQMSLLQQCTSSQVSIWNSVSDTFACSNISITASQMSDFNTAVDARVSAADTANPKLPLNGGTMTGDLNMGGEDVLSVGHITMGATKTLLLGNFTQAQEDALVLNAGHKGLSWYNSDLKALRYYDGAAKLTVAASTSACADGQILKWNNTAKTWDCSVDSSGTTPGDASYAAKGLVRFDTSADVSGMTVASGLASVNTGTGANQIVKLGADSKLPAVDGSALTNINASNIATGTVGTSVLPTIPVTKGGTGLTAGTSGGIPYYNSGTTMASSAALVQNGVVLGGGAGASPVTTSAGTANQVLRVPAGGGAPTFGAIDLASADVVGTSVLPIANGGTGAATAANARTALGLGTAAVATTGSASGNVPVLGVGGMTANKMCTSDGTGTGIICNVNIPGTSTLMGSLTMLGKAGCQWEHANTSFASFSNVVACNTATVTGLASAPTEGKIPGIRFANLPAGDYELTVLIFSMYPVDAGVYCRYRLWDGTNFSGMAGAYESEIYQMTGLFSYATDQTNLTFYVQAQTLTATKNCRADITVPGQDKMQIYLKKL</sequence>
<protein>
    <submittedName>
        <fullName evidence="2">Cell wall surface anchor family protein</fullName>
    </submittedName>
</protein>
<evidence type="ECO:0000313" key="3">
    <source>
        <dbReference type="Proteomes" id="UP000008080"/>
    </source>
</evidence>
<dbReference type="KEGG" id="bba:Bd2734"/>
<dbReference type="SMR" id="Q6MJN8"/>
<name>Q6MJN8_BDEBA</name>
<reference evidence="2 3" key="1">
    <citation type="journal article" date="2004" name="Science">
        <title>A predator unmasked: life cycle of Bdellovibrio bacteriovorus from a genomic perspective.</title>
        <authorList>
            <person name="Rendulic S."/>
            <person name="Jagtap P."/>
            <person name="Rosinus A."/>
            <person name="Eppinger M."/>
            <person name="Baar C."/>
            <person name="Lanz C."/>
            <person name="Keller H."/>
            <person name="Lambert C."/>
            <person name="Evans K.J."/>
            <person name="Goesmann A."/>
            <person name="Meyer F."/>
            <person name="Sockett R.E."/>
            <person name="Schuster S.C."/>
        </authorList>
    </citation>
    <scope>NUCLEOTIDE SEQUENCE [LARGE SCALE GENOMIC DNA]</scope>
    <source>
        <strain evidence="3">ATCC 15356 / DSM 50701 / NCIMB 9529 / HD100</strain>
    </source>
</reference>
<accession>Q6MJN8</accession>
<proteinExistence type="evidence at protein level"/>
<dbReference type="EMBL" id="BX842653">
    <property type="protein sequence ID" value="CAE80522.1"/>
    <property type="molecule type" value="Genomic_DNA"/>
</dbReference>
<dbReference type="STRING" id="264462.Bd2734"/>
<dbReference type="Proteomes" id="UP000008080">
    <property type="component" value="Chromosome"/>
</dbReference>
<dbReference type="HOGENOM" id="CLU_339109_0_0_7"/>